<dbReference type="InterPro" id="IPR011049">
    <property type="entry name" value="Serralysin-like_metalloprot_C"/>
</dbReference>
<reference evidence="2 3" key="1">
    <citation type="submission" date="2022-01" db="EMBL/GenBank/DDBJ databases">
        <title>Octadecabacter sp. nov., isolated from a marine alga.</title>
        <authorList>
            <person name="Jin M.S."/>
            <person name="Kim H.M."/>
            <person name="Han D.M."/>
            <person name="Jung J.J."/>
            <person name="Jeon C.O."/>
        </authorList>
    </citation>
    <scope>NUCLEOTIDE SEQUENCE [LARGE SCALE GENOMIC DNA]</scope>
    <source>
        <strain evidence="2 3">G9-8</strain>
    </source>
</reference>
<dbReference type="PROSITE" id="PS00330">
    <property type="entry name" value="HEMOLYSIN_CALCIUM"/>
    <property type="match status" value="2"/>
</dbReference>
<sequence length="345" mass="34807">MQDNNTQKNDSQKDGSNDDERGGNNGTGQGGKGNNDTIDLTDIAGADDVDLDLGAAQDGVVIAQIDNNGDDTVDETVEIDVDEDDDITVIGTDGDNVFAGGAGDDVIVGSAGDDAVTGGDGDDTIDYSDLNAGVTISSAGVIDKGDLGTDTVGEFDVEAGTIEVVETVVANEDQTNVVDSTSVQGAVAIDIDLDEGTFIGNIVENAGDFQAGEFFAVTLENFDDVLGSDNDDQITGDGQANLLTGAAGTDIINGASGNDTINGGTGSDTLTGGDGEDTFVFALADGADTITDFDVGADVLEFADFAASDVTTSTEGGDTTLSYGDSELVLEGVVEEDLSGLLMIA</sequence>
<evidence type="ECO:0000256" key="1">
    <source>
        <dbReference type="SAM" id="MobiDB-lite"/>
    </source>
</evidence>
<dbReference type="Gene3D" id="2.150.10.10">
    <property type="entry name" value="Serralysin-like metalloprotease, C-terminal"/>
    <property type="match status" value="2"/>
</dbReference>
<keyword evidence="3" id="KW-1185">Reference proteome</keyword>
<proteinExistence type="predicted"/>
<dbReference type="Proteomes" id="UP001200557">
    <property type="component" value="Unassembled WGS sequence"/>
</dbReference>
<gene>
    <name evidence="2" type="ORF">L0664_04555</name>
</gene>
<accession>A0ABS9CT23</accession>
<dbReference type="EMBL" id="JAKGAQ010000001">
    <property type="protein sequence ID" value="MCF2870328.1"/>
    <property type="molecule type" value="Genomic_DNA"/>
</dbReference>
<evidence type="ECO:0000313" key="2">
    <source>
        <dbReference type="EMBL" id="MCF2870328.1"/>
    </source>
</evidence>
<dbReference type="SUPFAM" id="SSF51120">
    <property type="entry name" value="beta-Roll"/>
    <property type="match status" value="2"/>
</dbReference>
<feature type="compositionally biased region" description="Basic and acidic residues" evidence="1">
    <location>
        <begin position="10"/>
        <end position="22"/>
    </location>
</feature>
<feature type="region of interest" description="Disordered" evidence="1">
    <location>
        <begin position="1"/>
        <end position="39"/>
    </location>
</feature>
<organism evidence="2 3">
    <name type="scientific">Octadecabacter dasysiphoniae</name>
    <dbReference type="NCBI Taxonomy" id="2909341"/>
    <lineage>
        <taxon>Bacteria</taxon>
        <taxon>Pseudomonadati</taxon>
        <taxon>Pseudomonadota</taxon>
        <taxon>Alphaproteobacteria</taxon>
        <taxon>Rhodobacterales</taxon>
        <taxon>Roseobacteraceae</taxon>
        <taxon>Octadecabacter</taxon>
    </lineage>
</organism>
<dbReference type="PRINTS" id="PR00313">
    <property type="entry name" value="CABNDNGRPT"/>
</dbReference>
<protein>
    <recommendedName>
        <fullName evidence="4">Calcium-binding protein</fullName>
    </recommendedName>
</protein>
<dbReference type="InterPro" id="IPR018511">
    <property type="entry name" value="Hemolysin-typ_Ca-bd_CS"/>
</dbReference>
<feature type="compositionally biased region" description="Gly residues" evidence="1">
    <location>
        <begin position="23"/>
        <end position="33"/>
    </location>
</feature>
<comment type="caution">
    <text evidence="2">The sequence shown here is derived from an EMBL/GenBank/DDBJ whole genome shotgun (WGS) entry which is preliminary data.</text>
</comment>
<evidence type="ECO:0000313" key="3">
    <source>
        <dbReference type="Proteomes" id="UP001200557"/>
    </source>
</evidence>
<evidence type="ECO:0008006" key="4">
    <source>
        <dbReference type="Google" id="ProtNLM"/>
    </source>
</evidence>
<dbReference type="RefSeq" id="WP_235224433.1">
    <property type="nucleotide sequence ID" value="NZ_JAKGAQ010000001.1"/>
</dbReference>
<dbReference type="InterPro" id="IPR001343">
    <property type="entry name" value="Hemolysn_Ca-bd"/>
</dbReference>
<dbReference type="Pfam" id="PF00353">
    <property type="entry name" value="HemolysinCabind"/>
    <property type="match status" value="2"/>
</dbReference>
<name>A0ABS9CT23_9RHOB</name>